<dbReference type="AlphaFoldDB" id="A0A8D0GWM1"/>
<name>A0A8D0GWM1_SPHPU</name>
<organism evidence="2 3">
    <name type="scientific">Sphenodon punctatus</name>
    <name type="common">Tuatara</name>
    <name type="synonym">Hatteria punctata</name>
    <dbReference type="NCBI Taxonomy" id="8508"/>
    <lineage>
        <taxon>Eukaryota</taxon>
        <taxon>Metazoa</taxon>
        <taxon>Chordata</taxon>
        <taxon>Craniata</taxon>
        <taxon>Vertebrata</taxon>
        <taxon>Euteleostomi</taxon>
        <taxon>Lepidosauria</taxon>
        <taxon>Sphenodontia</taxon>
        <taxon>Sphenodontidae</taxon>
        <taxon>Sphenodon</taxon>
    </lineage>
</organism>
<dbReference type="SMART" id="SM00406">
    <property type="entry name" value="IGv"/>
    <property type="match status" value="1"/>
</dbReference>
<reference evidence="2" key="2">
    <citation type="submission" date="2025-09" db="UniProtKB">
        <authorList>
            <consortium name="Ensembl"/>
        </authorList>
    </citation>
    <scope>IDENTIFICATION</scope>
</reference>
<dbReference type="InterPro" id="IPR007110">
    <property type="entry name" value="Ig-like_dom"/>
</dbReference>
<keyword evidence="3" id="KW-1185">Reference proteome</keyword>
<dbReference type="InterPro" id="IPR003599">
    <property type="entry name" value="Ig_sub"/>
</dbReference>
<dbReference type="GeneTree" id="ENSGT00940000153474"/>
<evidence type="ECO:0000313" key="2">
    <source>
        <dbReference type="Ensembl" id="ENSSPUP00000012535.1"/>
    </source>
</evidence>
<accession>A0A8D0GWM1</accession>
<dbReference type="Ensembl" id="ENSSPUT00000013360.1">
    <property type="protein sequence ID" value="ENSSPUP00000012535.1"/>
    <property type="gene ID" value="ENSSPUG00000009623.1"/>
</dbReference>
<evidence type="ECO:0000313" key="3">
    <source>
        <dbReference type="Proteomes" id="UP000694392"/>
    </source>
</evidence>
<dbReference type="Gene3D" id="2.60.40.10">
    <property type="entry name" value="Immunoglobulins"/>
    <property type="match status" value="1"/>
</dbReference>
<proteinExistence type="predicted"/>
<dbReference type="InterPro" id="IPR036179">
    <property type="entry name" value="Ig-like_dom_sf"/>
</dbReference>
<dbReference type="InterPro" id="IPR013783">
    <property type="entry name" value="Ig-like_fold"/>
</dbReference>
<dbReference type="Proteomes" id="UP000694392">
    <property type="component" value="Unplaced"/>
</dbReference>
<dbReference type="InterPro" id="IPR050150">
    <property type="entry name" value="IgV_Light_Chain"/>
</dbReference>
<sequence length="134" mass="14730">MAWAPIFMLTQPSSVSAHLGQTVTISCTRSDETVATGNYPSWYQQKPGSAPQMLIYLTNSRPSGIPDRFSGAISGNKAALTINRVKAEDEADYYCAVYTGSSGEWSTVIQPYEELRPKPYPSSPHQLDHDWEGA</sequence>
<dbReference type="PANTHER" id="PTHR23267">
    <property type="entry name" value="IMMUNOGLOBULIN LIGHT CHAIN"/>
    <property type="match status" value="1"/>
</dbReference>
<dbReference type="Pfam" id="PF07686">
    <property type="entry name" value="V-set"/>
    <property type="match status" value="1"/>
</dbReference>
<evidence type="ECO:0000259" key="1">
    <source>
        <dbReference type="PROSITE" id="PS50835"/>
    </source>
</evidence>
<dbReference type="SMART" id="SM00409">
    <property type="entry name" value="IG"/>
    <property type="match status" value="1"/>
</dbReference>
<feature type="domain" description="Ig-like" evidence="1">
    <location>
        <begin position="5"/>
        <end position="97"/>
    </location>
</feature>
<protein>
    <recommendedName>
        <fullName evidence="1">Ig-like domain-containing protein</fullName>
    </recommendedName>
</protein>
<dbReference type="SUPFAM" id="SSF48726">
    <property type="entry name" value="Immunoglobulin"/>
    <property type="match status" value="1"/>
</dbReference>
<dbReference type="InterPro" id="IPR013106">
    <property type="entry name" value="Ig_V-set"/>
</dbReference>
<reference evidence="2" key="1">
    <citation type="submission" date="2025-08" db="UniProtKB">
        <authorList>
            <consortium name="Ensembl"/>
        </authorList>
    </citation>
    <scope>IDENTIFICATION</scope>
</reference>
<dbReference type="OMA" id="AIYYCCS"/>
<dbReference type="PROSITE" id="PS50835">
    <property type="entry name" value="IG_LIKE"/>
    <property type="match status" value="1"/>
</dbReference>